<sequence>MHLEHVNITVPDPQTTAQTLCGIFGWHIRWEGEAKDNGYTVHVGDQDSYLALYAPNKDLEPMGNTYSRIGGFNHVGVAVNDIDAIEVKVKAAGFIPTMHGDYEPGLRFYFDGPHGIEFEVVSYD</sequence>
<evidence type="ECO:0000259" key="1">
    <source>
        <dbReference type="PROSITE" id="PS51819"/>
    </source>
</evidence>
<evidence type="ECO:0000313" key="2">
    <source>
        <dbReference type="EMBL" id="SHJ23094.1"/>
    </source>
</evidence>
<gene>
    <name evidence="2" type="ORF">SAMN05444000_10687</name>
</gene>
<dbReference type="CDD" id="cd06587">
    <property type="entry name" value="VOC"/>
    <property type="match status" value="1"/>
</dbReference>
<keyword evidence="2" id="KW-0560">Oxidoreductase</keyword>
<keyword evidence="3" id="KW-1185">Reference proteome</keyword>
<dbReference type="PROSITE" id="PS51819">
    <property type="entry name" value="VOC"/>
    <property type="match status" value="1"/>
</dbReference>
<name>A0A1M6HLP7_9RHOB</name>
<dbReference type="AlphaFoldDB" id="A0A1M6HLP7"/>
<dbReference type="Pfam" id="PF00903">
    <property type="entry name" value="Glyoxalase"/>
    <property type="match status" value="1"/>
</dbReference>
<dbReference type="InterPro" id="IPR029068">
    <property type="entry name" value="Glyas_Bleomycin-R_OHBP_Dase"/>
</dbReference>
<dbReference type="OrthoDB" id="7355345at2"/>
<dbReference type="STRING" id="1470563.SAMN05444000_10687"/>
<dbReference type="RefSeq" id="WP_073251074.1">
    <property type="nucleotide sequence ID" value="NZ_FQZQ01000006.1"/>
</dbReference>
<protein>
    <submittedName>
        <fullName evidence="2">Catechol 2,3-dioxygenase</fullName>
    </submittedName>
</protein>
<dbReference type="EMBL" id="FQZQ01000006">
    <property type="protein sequence ID" value="SHJ23094.1"/>
    <property type="molecule type" value="Genomic_DNA"/>
</dbReference>
<dbReference type="Gene3D" id="3.10.180.10">
    <property type="entry name" value="2,3-Dihydroxybiphenyl 1,2-Dioxygenase, domain 1"/>
    <property type="match status" value="1"/>
</dbReference>
<dbReference type="GO" id="GO:0051213">
    <property type="term" value="F:dioxygenase activity"/>
    <property type="evidence" value="ECO:0007669"/>
    <property type="project" value="UniProtKB-KW"/>
</dbReference>
<proteinExistence type="predicted"/>
<organism evidence="2 3">
    <name type="scientific">Shimia gijangensis</name>
    <dbReference type="NCBI Taxonomy" id="1470563"/>
    <lineage>
        <taxon>Bacteria</taxon>
        <taxon>Pseudomonadati</taxon>
        <taxon>Pseudomonadota</taxon>
        <taxon>Alphaproteobacteria</taxon>
        <taxon>Rhodobacterales</taxon>
        <taxon>Roseobacteraceae</taxon>
    </lineage>
</organism>
<evidence type="ECO:0000313" key="3">
    <source>
        <dbReference type="Proteomes" id="UP000183982"/>
    </source>
</evidence>
<keyword evidence="2" id="KW-0223">Dioxygenase</keyword>
<dbReference type="Proteomes" id="UP000183982">
    <property type="component" value="Unassembled WGS sequence"/>
</dbReference>
<reference evidence="3" key="1">
    <citation type="submission" date="2016-11" db="EMBL/GenBank/DDBJ databases">
        <authorList>
            <person name="Varghese N."/>
            <person name="Submissions S."/>
        </authorList>
    </citation>
    <scope>NUCLEOTIDE SEQUENCE [LARGE SCALE GENOMIC DNA]</scope>
    <source>
        <strain evidence="3">DSM 100564</strain>
    </source>
</reference>
<dbReference type="InterPro" id="IPR004360">
    <property type="entry name" value="Glyas_Fos-R_dOase_dom"/>
</dbReference>
<accession>A0A1M6HLP7</accession>
<dbReference type="InterPro" id="IPR037523">
    <property type="entry name" value="VOC_core"/>
</dbReference>
<dbReference type="SUPFAM" id="SSF54593">
    <property type="entry name" value="Glyoxalase/Bleomycin resistance protein/Dihydroxybiphenyl dioxygenase"/>
    <property type="match status" value="1"/>
</dbReference>
<feature type="domain" description="VOC" evidence="1">
    <location>
        <begin position="2"/>
        <end position="123"/>
    </location>
</feature>